<gene>
    <name evidence="1" type="ORF">UFOPK1353_00353</name>
</gene>
<proteinExistence type="predicted"/>
<reference evidence="1" key="1">
    <citation type="submission" date="2020-05" db="EMBL/GenBank/DDBJ databases">
        <authorList>
            <person name="Chiriac C."/>
            <person name="Salcher M."/>
            <person name="Ghai R."/>
            <person name="Kavagutti S V."/>
        </authorList>
    </citation>
    <scope>NUCLEOTIDE SEQUENCE</scope>
</reference>
<protein>
    <submittedName>
        <fullName evidence="1">Unannotated protein</fullName>
    </submittedName>
</protein>
<sequence length="359" mass="39970">MAGTKHLAILVSANGYGHIRRQILIATELLKHNSNLQVSFAVTDAQHRRFKVEIENLGARAEAVVGITEDSVRWRHDAASYTDANLNGWESELRRTPALINADFVMSDNLVGVLDTRPDTVLSGSFLWHEVISAHAISNTACRKFVEREINLLQTHTPRMICNADLATPAVLSLTNPVLMPWMVEEFSESQLASLVLHGSSQQSAILVHGGGTKTLDNRVRAIAELLRVNGHVVYTDLEDDSMCFDYQDSTWQKLGVVICRPGVGTATECVKWRIPIVLIHDQTNVEAEFVATRLKELKLAHECEFTSSYSEIPSLVADLLSPEKRISFLEPFALLKTTGIQDSANFLTNLWSLDRNLQ</sequence>
<dbReference type="EMBL" id="CAEZSE010000038">
    <property type="protein sequence ID" value="CAB4531615.1"/>
    <property type="molecule type" value="Genomic_DNA"/>
</dbReference>
<organism evidence="1">
    <name type="scientific">freshwater metagenome</name>
    <dbReference type="NCBI Taxonomy" id="449393"/>
    <lineage>
        <taxon>unclassified sequences</taxon>
        <taxon>metagenomes</taxon>
        <taxon>ecological metagenomes</taxon>
    </lineage>
</organism>
<name>A0A6J6AYM8_9ZZZZ</name>
<dbReference type="SUPFAM" id="SSF53756">
    <property type="entry name" value="UDP-Glycosyltransferase/glycogen phosphorylase"/>
    <property type="match status" value="1"/>
</dbReference>
<dbReference type="AlphaFoldDB" id="A0A6J6AYM8"/>
<evidence type="ECO:0000313" key="1">
    <source>
        <dbReference type="EMBL" id="CAB4531615.1"/>
    </source>
</evidence>
<accession>A0A6J6AYM8</accession>